<reference evidence="2 3" key="1">
    <citation type="submission" date="2023-06" db="EMBL/GenBank/DDBJ databases">
        <title>Black Yeasts Isolated from many extreme environments.</title>
        <authorList>
            <person name="Coleine C."/>
            <person name="Stajich J.E."/>
            <person name="Selbmann L."/>
        </authorList>
    </citation>
    <scope>NUCLEOTIDE SEQUENCE [LARGE SCALE GENOMIC DNA]</scope>
    <source>
        <strain evidence="2 3">CCFEE 5887</strain>
    </source>
</reference>
<evidence type="ECO:0000256" key="1">
    <source>
        <dbReference type="SAM" id="MobiDB-lite"/>
    </source>
</evidence>
<feature type="region of interest" description="Disordered" evidence="1">
    <location>
        <begin position="1"/>
        <end position="20"/>
    </location>
</feature>
<gene>
    <name evidence="2" type="ORF">LTR25_001606</name>
</gene>
<proteinExistence type="predicted"/>
<comment type="caution">
    <text evidence="2">The sequence shown here is derived from an EMBL/GenBank/DDBJ whole genome shotgun (WGS) entry which is preliminary data.</text>
</comment>
<keyword evidence="3" id="KW-1185">Reference proteome</keyword>
<protein>
    <submittedName>
        <fullName evidence="2">Uncharacterized protein</fullName>
    </submittedName>
</protein>
<dbReference type="EMBL" id="JAXLQG010000002">
    <property type="protein sequence ID" value="KAK5543991.1"/>
    <property type="molecule type" value="Genomic_DNA"/>
</dbReference>
<feature type="region of interest" description="Disordered" evidence="1">
    <location>
        <begin position="57"/>
        <end position="98"/>
    </location>
</feature>
<dbReference type="AlphaFoldDB" id="A0AAV9QIY1"/>
<name>A0AAV9QIY1_9PEZI</name>
<sequence length="98" mass="11157">MQADATNPLRHTEEPGDRTNYQTVVSITYAVMEYQRDRNPDYGKVFVTYRSKPPIWDAESETDMGQWRRLSDEEEKTMKSEGSNSSLPGAVKLLPGNS</sequence>
<organism evidence="2 3">
    <name type="scientific">Vermiconidia calcicola</name>
    <dbReference type="NCBI Taxonomy" id="1690605"/>
    <lineage>
        <taxon>Eukaryota</taxon>
        <taxon>Fungi</taxon>
        <taxon>Dikarya</taxon>
        <taxon>Ascomycota</taxon>
        <taxon>Pezizomycotina</taxon>
        <taxon>Dothideomycetes</taxon>
        <taxon>Dothideomycetidae</taxon>
        <taxon>Mycosphaerellales</taxon>
        <taxon>Extremaceae</taxon>
        <taxon>Vermiconidia</taxon>
    </lineage>
</organism>
<evidence type="ECO:0000313" key="2">
    <source>
        <dbReference type="EMBL" id="KAK5543991.1"/>
    </source>
</evidence>
<accession>A0AAV9QIY1</accession>
<dbReference type="Proteomes" id="UP001345827">
    <property type="component" value="Unassembled WGS sequence"/>
</dbReference>
<evidence type="ECO:0000313" key="3">
    <source>
        <dbReference type="Proteomes" id="UP001345827"/>
    </source>
</evidence>